<proteinExistence type="predicted"/>
<evidence type="ECO:0000313" key="2">
    <source>
        <dbReference type="Proteomes" id="UP001228581"/>
    </source>
</evidence>
<dbReference type="EMBL" id="JASJOT010000004">
    <property type="protein sequence ID" value="MDJ1493167.1"/>
    <property type="molecule type" value="Genomic_DNA"/>
</dbReference>
<reference evidence="1 2" key="1">
    <citation type="submission" date="2023-05" db="EMBL/GenBank/DDBJ databases">
        <authorList>
            <person name="Zhang X."/>
        </authorList>
    </citation>
    <scope>NUCLEOTIDE SEQUENCE [LARGE SCALE GENOMIC DNA]</scope>
    <source>
        <strain evidence="1 2">DM2B3-1</strain>
    </source>
</reference>
<comment type="caution">
    <text evidence="1">The sequence shown here is derived from an EMBL/GenBank/DDBJ whole genome shotgun (WGS) entry which is preliminary data.</text>
</comment>
<dbReference type="RefSeq" id="WP_314033794.1">
    <property type="nucleotide sequence ID" value="NZ_JASJOR010000017.1"/>
</dbReference>
<accession>A0ABT7CHL9</accession>
<organism evidence="1 2">
    <name type="scientific">Xanthocytophaga flava</name>
    <dbReference type="NCBI Taxonomy" id="3048013"/>
    <lineage>
        <taxon>Bacteria</taxon>
        <taxon>Pseudomonadati</taxon>
        <taxon>Bacteroidota</taxon>
        <taxon>Cytophagia</taxon>
        <taxon>Cytophagales</taxon>
        <taxon>Rhodocytophagaceae</taxon>
        <taxon>Xanthocytophaga</taxon>
    </lineage>
</organism>
<name>A0ABT7CHL9_9BACT</name>
<dbReference type="Proteomes" id="UP001228581">
    <property type="component" value="Unassembled WGS sequence"/>
</dbReference>
<protein>
    <submittedName>
        <fullName evidence="1">Uncharacterized protein</fullName>
    </submittedName>
</protein>
<gene>
    <name evidence="1" type="ORF">QNI19_09515</name>
</gene>
<evidence type="ECO:0000313" key="1">
    <source>
        <dbReference type="EMBL" id="MDJ1493167.1"/>
    </source>
</evidence>
<sequence length="232" mass="27220">MPELSAQTDQKFVVELGQIPIRVIPFTEQYTFRDFRQGTISFHNGQIVGALLNYNRLFGEIQFIHLKGDTLSFAQEKLIQQIKIDDELFYFDQENGYVHVVTLYPSTQLAEKQLIELEESKGSNGRFSGYFGPTIYGNRGHRLETSEGGIIESNKLFRRKTNQTLTFHKKIYYYFIDHNNRIHKASAYAVRKIFSRYRKELNQYLIDNPINFKDPHDLHKLLTFCTHLSDPK</sequence>
<keyword evidence="2" id="KW-1185">Reference proteome</keyword>